<evidence type="ECO:0000313" key="2">
    <source>
        <dbReference type="Proteomes" id="UP001470230"/>
    </source>
</evidence>
<evidence type="ECO:0000313" key="1">
    <source>
        <dbReference type="EMBL" id="KAK8870168.1"/>
    </source>
</evidence>
<proteinExistence type="predicted"/>
<keyword evidence="2" id="KW-1185">Reference proteome</keyword>
<name>A0ABR2IXB8_9EUKA</name>
<organism evidence="1 2">
    <name type="scientific">Tritrichomonas musculus</name>
    <dbReference type="NCBI Taxonomy" id="1915356"/>
    <lineage>
        <taxon>Eukaryota</taxon>
        <taxon>Metamonada</taxon>
        <taxon>Parabasalia</taxon>
        <taxon>Tritrichomonadida</taxon>
        <taxon>Tritrichomonadidae</taxon>
        <taxon>Tritrichomonas</taxon>
    </lineage>
</organism>
<dbReference type="Proteomes" id="UP001470230">
    <property type="component" value="Unassembled WGS sequence"/>
</dbReference>
<accession>A0ABR2IXB8</accession>
<dbReference type="EMBL" id="JAPFFF010000014">
    <property type="protein sequence ID" value="KAK8870168.1"/>
    <property type="molecule type" value="Genomic_DNA"/>
</dbReference>
<comment type="caution">
    <text evidence="1">The sequence shown here is derived from an EMBL/GenBank/DDBJ whole genome shotgun (WGS) entry which is preliminary data.</text>
</comment>
<reference evidence="1 2" key="1">
    <citation type="submission" date="2024-04" db="EMBL/GenBank/DDBJ databases">
        <title>Tritrichomonas musculus Genome.</title>
        <authorList>
            <person name="Alves-Ferreira E."/>
            <person name="Grigg M."/>
            <person name="Lorenzi H."/>
            <person name="Galac M."/>
        </authorList>
    </citation>
    <scope>NUCLEOTIDE SEQUENCE [LARGE SCALE GENOMIC DNA]</scope>
    <source>
        <strain evidence="1 2">EAF2021</strain>
    </source>
</reference>
<protein>
    <submittedName>
        <fullName evidence="1">Uncharacterized protein</fullName>
    </submittedName>
</protein>
<gene>
    <name evidence="1" type="ORF">M9Y10_008045</name>
</gene>
<sequence>MFFIYKVDYPLKFKEEEFPQDLVQTKCSKKDIDDFSFDIDVYNGLKTIGEKMRYITLYDQIPKTSLIELQKVFIDQFKDGIQNDPYCSLEALIKLLKYECFQEKDYHDICNNFLIHCIPTDAYILKSISKLILYFNFDVSYEFLISLINKLVELSYEEKKMFIEMIQSFIISNHDIQFLQNYFDSIKDFLLESIESMNHEIISISSLLFEKIIIPEDFLIELFDKIDIDE</sequence>